<dbReference type="Proteomes" id="UP000316545">
    <property type="component" value="Unassembled WGS sequence"/>
</dbReference>
<comment type="similarity">
    <text evidence="1 3">Belongs to the short-chain dehydrogenases/reductases (SDR) family.</text>
</comment>
<dbReference type="Gene3D" id="3.40.50.720">
    <property type="entry name" value="NAD(P)-binding Rossmann-like Domain"/>
    <property type="match status" value="1"/>
</dbReference>
<evidence type="ECO:0000256" key="1">
    <source>
        <dbReference type="ARBA" id="ARBA00006484"/>
    </source>
</evidence>
<dbReference type="NCBIfam" id="NF006099">
    <property type="entry name" value="PRK08251.1"/>
    <property type="match status" value="1"/>
</dbReference>
<dbReference type="PRINTS" id="PR00081">
    <property type="entry name" value="GDHRDH"/>
</dbReference>
<dbReference type="GO" id="GO:0016020">
    <property type="term" value="C:membrane"/>
    <property type="evidence" value="ECO:0007669"/>
    <property type="project" value="TreeGrafter"/>
</dbReference>
<dbReference type="PANTHER" id="PTHR44196">
    <property type="entry name" value="DEHYDROGENASE/REDUCTASE SDR FAMILY MEMBER 7B"/>
    <property type="match status" value="1"/>
</dbReference>
<protein>
    <recommendedName>
        <fullName evidence="6">Short-subunit dehydrogenase</fullName>
    </recommendedName>
</protein>
<sequence>MPAKTILITGASSGLGLGMAREFAALGRDLALCARRTDRLEALRDELLRAHPGIRVSIRPLDVTDHAAVFETFRAFDTEMGGLDRIIVNAGIGSGRRIGTGHFADNLATAQTNFVAALAQCEAALEIFRTRNEGHLVVISSMSALRGLPKHMTTYAATKAGLAALTEGIQADLLRSPIRVSSILPGYIRTELNEGAKRLPFAIPGDVGSRLLVKAIEREPAKAYVPAWPWAYMAPIMRLLPLSLVAKLA</sequence>
<dbReference type="AlphaFoldDB" id="A0A560G1Q2"/>
<reference evidence="4 5" key="1">
    <citation type="submission" date="2019-06" db="EMBL/GenBank/DDBJ databases">
        <title>Genomic Encyclopedia of Type Strains, Phase IV (KMG-V): Genome sequencing to study the core and pangenomes of soil and plant-associated prokaryotes.</title>
        <authorList>
            <person name="Whitman W."/>
        </authorList>
    </citation>
    <scope>NUCLEOTIDE SEQUENCE [LARGE SCALE GENOMIC DNA]</scope>
    <source>
        <strain evidence="4 5">BR 11865</strain>
    </source>
</reference>
<organism evidence="4 5">
    <name type="scientific">Nitrospirillum amazonense</name>
    <dbReference type="NCBI Taxonomy" id="28077"/>
    <lineage>
        <taxon>Bacteria</taxon>
        <taxon>Pseudomonadati</taxon>
        <taxon>Pseudomonadota</taxon>
        <taxon>Alphaproteobacteria</taxon>
        <taxon>Rhodospirillales</taxon>
        <taxon>Azospirillaceae</taxon>
        <taxon>Nitrospirillum</taxon>
    </lineage>
</organism>
<evidence type="ECO:0000313" key="5">
    <source>
        <dbReference type="Proteomes" id="UP000316545"/>
    </source>
</evidence>
<evidence type="ECO:0008006" key="6">
    <source>
        <dbReference type="Google" id="ProtNLM"/>
    </source>
</evidence>
<dbReference type="RefSeq" id="WP_145616965.1">
    <property type="nucleotide sequence ID" value="NZ_JAYNFR010000001.1"/>
</dbReference>
<dbReference type="PANTHER" id="PTHR44196:SF1">
    <property type="entry name" value="DEHYDROGENASE_REDUCTASE SDR FAMILY MEMBER 7B"/>
    <property type="match status" value="1"/>
</dbReference>
<gene>
    <name evidence="4" type="ORF">FBZ88_106292</name>
</gene>
<name>A0A560G1Q2_9PROT</name>
<evidence type="ECO:0000313" key="4">
    <source>
        <dbReference type="EMBL" id="TWB27827.1"/>
    </source>
</evidence>
<dbReference type="InterPro" id="IPR002347">
    <property type="entry name" value="SDR_fam"/>
</dbReference>
<evidence type="ECO:0000256" key="2">
    <source>
        <dbReference type="ARBA" id="ARBA00023002"/>
    </source>
</evidence>
<keyword evidence="2" id="KW-0560">Oxidoreductase</keyword>
<accession>A0A560G1Q2</accession>
<keyword evidence="5" id="KW-1185">Reference proteome</keyword>
<dbReference type="EMBL" id="VITO01000006">
    <property type="protein sequence ID" value="TWB27827.1"/>
    <property type="molecule type" value="Genomic_DNA"/>
</dbReference>
<evidence type="ECO:0000256" key="3">
    <source>
        <dbReference type="RuleBase" id="RU000363"/>
    </source>
</evidence>
<dbReference type="InterPro" id="IPR036291">
    <property type="entry name" value="NAD(P)-bd_dom_sf"/>
</dbReference>
<dbReference type="SUPFAM" id="SSF51735">
    <property type="entry name" value="NAD(P)-binding Rossmann-fold domains"/>
    <property type="match status" value="1"/>
</dbReference>
<dbReference type="PRINTS" id="PR00080">
    <property type="entry name" value="SDRFAMILY"/>
</dbReference>
<dbReference type="GO" id="GO:0016491">
    <property type="term" value="F:oxidoreductase activity"/>
    <property type="evidence" value="ECO:0007669"/>
    <property type="project" value="UniProtKB-KW"/>
</dbReference>
<comment type="caution">
    <text evidence="4">The sequence shown here is derived from an EMBL/GenBank/DDBJ whole genome shotgun (WGS) entry which is preliminary data.</text>
</comment>
<dbReference type="Pfam" id="PF00106">
    <property type="entry name" value="adh_short"/>
    <property type="match status" value="1"/>
</dbReference>
<proteinExistence type="inferred from homology"/>